<evidence type="ECO:0000256" key="4">
    <source>
        <dbReference type="ARBA" id="ARBA00022692"/>
    </source>
</evidence>
<feature type="domain" description="Ferric oxidoreductase" evidence="9">
    <location>
        <begin position="54"/>
        <end position="161"/>
    </location>
</feature>
<evidence type="ECO:0000259" key="9">
    <source>
        <dbReference type="Pfam" id="PF01794"/>
    </source>
</evidence>
<protein>
    <recommendedName>
        <fullName evidence="8">Protein-methionine-sulfoxide reductase heme-binding subunit MsrQ</fullName>
    </recommendedName>
    <alternativeName>
        <fullName evidence="8">Flavocytochrome MsrQ</fullName>
    </alternativeName>
</protein>
<dbReference type="InterPro" id="IPR013130">
    <property type="entry name" value="Fe3_Rdtase_TM_dom"/>
</dbReference>
<evidence type="ECO:0000313" key="10">
    <source>
        <dbReference type="EMBL" id="MCE2594529.1"/>
    </source>
</evidence>
<feature type="transmembrane region" description="Helical" evidence="8">
    <location>
        <begin position="82"/>
        <end position="100"/>
    </location>
</feature>
<feature type="transmembrane region" description="Helical" evidence="8">
    <location>
        <begin position="53"/>
        <end position="70"/>
    </location>
</feature>
<keyword evidence="6 8" id="KW-0408">Iron</keyword>
<keyword evidence="7 8" id="KW-0472">Membrane</keyword>
<keyword evidence="11" id="KW-1185">Reference proteome</keyword>
<feature type="transmembrane region" description="Helical" evidence="8">
    <location>
        <begin position="120"/>
        <end position="139"/>
    </location>
</feature>
<evidence type="ECO:0000256" key="6">
    <source>
        <dbReference type="ARBA" id="ARBA00023004"/>
    </source>
</evidence>
<evidence type="ECO:0000256" key="8">
    <source>
        <dbReference type="HAMAP-Rule" id="MF_01207"/>
    </source>
</evidence>
<dbReference type="NCBIfam" id="NF003831">
    <property type="entry name" value="PRK05419.1-2"/>
    <property type="match status" value="1"/>
</dbReference>
<keyword evidence="5 8" id="KW-1133">Transmembrane helix</keyword>
<keyword evidence="8" id="KW-0249">Electron transport</keyword>
<evidence type="ECO:0000256" key="1">
    <source>
        <dbReference type="ARBA" id="ARBA00004141"/>
    </source>
</evidence>
<keyword evidence="3 8" id="KW-0349">Heme</keyword>
<evidence type="ECO:0000256" key="2">
    <source>
        <dbReference type="ARBA" id="ARBA00022448"/>
    </source>
</evidence>
<evidence type="ECO:0000313" key="11">
    <source>
        <dbReference type="Proteomes" id="UP001201273"/>
    </source>
</evidence>
<comment type="cofactor">
    <cofactor evidence="8">
        <name>FMN</name>
        <dbReference type="ChEBI" id="CHEBI:58210"/>
    </cofactor>
    <text evidence="8">Binds 1 FMN per subunit.</text>
</comment>
<gene>
    <name evidence="8 10" type="primary">msrQ</name>
    <name evidence="10" type="ORF">K6Y31_06850</name>
</gene>
<comment type="caution">
    <text evidence="10">The sequence shown here is derived from an EMBL/GenBank/DDBJ whole genome shotgun (WGS) entry which is preliminary data.</text>
</comment>
<dbReference type="HAMAP" id="MF_01207">
    <property type="entry name" value="MsrQ"/>
    <property type="match status" value="1"/>
</dbReference>
<dbReference type="EMBL" id="JAIMJA010000005">
    <property type="protein sequence ID" value="MCE2594529.1"/>
    <property type="molecule type" value="Genomic_DNA"/>
</dbReference>
<feature type="transmembrane region" description="Helical" evidence="8">
    <location>
        <begin position="151"/>
        <end position="168"/>
    </location>
</feature>
<evidence type="ECO:0000256" key="7">
    <source>
        <dbReference type="ARBA" id="ARBA00023136"/>
    </source>
</evidence>
<comment type="function">
    <text evidence="8">Part of the MsrPQ system that repairs oxidized periplasmic proteins containing methionine sulfoxide residues (Met-O), using respiratory chain electrons. Thus protects these proteins from oxidative-stress damage caused by reactive species of oxygen and chlorine generated by the host defense mechanisms. MsrPQ is essential for the maintenance of envelope integrity under bleach stress, rescuing a wide series of structurally unrelated periplasmic proteins from methionine oxidation. MsrQ provides electrons for reduction to the reductase catalytic subunit MsrP, using the quinone pool of the respiratory chain.</text>
</comment>
<keyword evidence="4 8" id="KW-0812">Transmembrane</keyword>
<comment type="subcellular location">
    <subcellularLocation>
        <location evidence="8">Cell membrane</location>
        <topology evidence="8">Multi-pass membrane protein</topology>
    </subcellularLocation>
    <subcellularLocation>
        <location evidence="1">Membrane</location>
        <topology evidence="1">Multi-pass membrane protein</topology>
    </subcellularLocation>
</comment>
<comment type="subunit">
    <text evidence="8">Heterodimer of a catalytic subunit (MsrP) and a heme-binding subunit (MsrQ).</text>
</comment>
<reference evidence="10 11" key="1">
    <citation type="journal article" date="2022" name="Environ. Microbiol. Rep.">
        <title>Eco-phylogenetic analyses reveal divergent evolution of vitamin B12 metabolism in the marine bacterial family 'Psychromonadaceae'.</title>
        <authorList>
            <person name="Jin X."/>
            <person name="Yang Y."/>
            <person name="Cao H."/>
            <person name="Gao B."/>
            <person name="Zhao Z."/>
        </authorList>
    </citation>
    <scope>NUCLEOTIDE SEQUENCE [LARGE SCALE GENOMIC DNA]</scope>
    <source>
        <strain evidence="10 11">MKS20</strain>
    </source>
</reference>
<comment type="cofactor">
    <cofactor evidence="8">
        <name>heme b</name>
        <dbReference type="ChEBI" id="CHEBI:60344"/>
    </cofactor>
    <text evidence="8">Binds 1 heme b (iron(II)-protoporphyrin IX) group per subunit.</text>
</comment>
<evidence type="ECO:0000256" key="3">
    <source>
        <dbReference type="ARBA" id="ARBA00022617"/>
    </source>
</evidence>
<dbReference type="PANTHER" id="PTHR36964">
    <property type="entry name" value="PROTEIN-METHIONINE-SULFOXIDE REDUCTASE HEME-BINDING SUBUNIT MSRQ"/>
    <property type="match status" value="1"/>
</dbReference>
<feature type="transmembrane region" description="Helical" evidence="8">
    <location>
        <begin position="12"/>
        <end position="33"/>
    </location>
</feature>
<comment type="similarity">
    <text evidence="8">Belongs to the MsrQ family.</text>
</comment>
<keyword evidence="8" id="KW-0285">Flavoprotein</keyword>
<keyword evidence="2 8" id="KW-0813">Transport</keyword>
<feature type="transmembrane region" description="Helical" evidence="8">
    <location>
        <begin position="174"/>
        <end position="190"/>
    </location>
</feature>
<keyword evidence="8" id="KW-0479">Metal-binding</keyword>
<dbReference type="Pfam" id="PF01794">
    <property type="entry name" value="Ferric_reduct"/>
    <property type="match status" value="1"/>
</dbReference>
<organism evidence="10 11">
    <name type="scientific">Motilimonas cestriensis</name>
    <dbReference type="NCBI Taxonomy" id="2742685"/>
    <lineage>
        <taxon>Bacteria</taxon>
        <taxon>Pseudomonadati</taxon>
        <taxon>Pseudomonadota</taxon>
        <taxon>Gammaproteobacteria</taxon>
        <taxon>Alteromonadales</taxon>
        <taxon>Alteromonadales genera incertae sedis</taxon>
        <taxon>Motilimonas</taxon>
    </lineage>
</organism>
<name>A0ABS8W9Q6_9GAMM</name>
<keyword evidence="8" id="KW-1003">Cell membrane</keyword>
<proteinExistence type="inferred from homology"/>
<dbReference type="RefSeq" id="WP_233052066.1">
    <property type="nucleotide sequence ID" value="NZ_JAIMJA010000005.1"/>
</dbReference>
<keyword evidence="8" id="KW-0288">FMN</keyword>
<accession>A0ABS8W9Q6</accession>
<evidence type="ECO:0000256" key="5">
    <source>
        <dbReference type="ARBA" id="ARBA00022989"/>
    </source>
</evidence>
<dbReference type="Proteomes" id="UP001201273">
    <property type="component" value="Unassembled WGS sequence"/>
</dbReference>
<dbReference type="InterPro" id="IPR022837">
    <property type="entry name" value="MsrQ-like"/>
</dbReference>
<dbReference type="PANTHER" id="PTHR36964:SF1">
    <property type="entry name" value="PROTEIN-METHIONINE-SULFOXIDE REDUCTASE HEME-BINDING SUBUNIT MSRQ"/>
    <property type="match status" value="1"/>
</dbReference>
<sequence length="208" mass="23985">MVKTWVARHISTVKVMLHGAALLPLCWLAWQTFSQQLGGDPVQYLTHFTGKGALNLLFITLLISPVAKWIKWGFLLQTRRLLGLWVLAYALIHVGIFWLLDLAGRIDLFVEEVIKRPYITLGLIALLLLIALGITSANRIRRKMGRNWQKLHNWVYLIVLLVPIHYYWSVKSAVFEPTIYLIIAALLLLLRRQKLMAYIPKKIRPKVA</sequence>